<dbReference type="GO" id="GO:0071555">
    <property type="term" value="P:cell wall organization"/>
    <property type="evidence" value="ECO:0007669"/>
    <property type="project" value="UniProtKB-KW"/>
</dbReference>
<dbReference type="HAMAP" id="MF_01631">
    <property type="entry name" value="GlmU"/>
    <property type="match status" value="1"/>
</dbReference>
<feature type="binding site" evidence="18">
    <location>
        <position position="416"/>
    </location>
    <ligand>
        <name>acetyl-CoA</name>
        <dbReference type="ChEBI" id="CHEBI:57288"/>
    </ligand>
</feature>
<evidence type="ECO:0000256" key="14">
    <source>
        <dbReference type="ARBA" id="ARBA00023316"/>
    </source>
</evidence>
<dbReference type="Pfam" id="PF12804">
    <property type="entry name" value="NTP_transf_3"/>
    <property type="match status" value="1"/>
</dbReference>
<feature type="region of interest" description="Linker" evidence="18">
    <location>
        <begin position="240"/>
        <end position="260"/>
    </location>
</feature>
<keyword evidence="6 18" id="KW-0548">Nucleotidyltransferase</keyword>
<dbReference type="NCBIfam" id="NF010933">
    <property type="entry name" value="PRK14353.1"/>
    <property type="match status" value="1"/>
</dbReference>
<evidence type="ECO:0000256" key="13">
    <source>
        <dbReference type="ARBA" id="ARBA00023315"/>
    </source>
</evidence>
<evidence type="ECO:0000256" key="4">
    <source>
        <dbReference type="ARBA" id="ARBA00022490"/>
    </source>
</evidence>
<sequence>MSKQKTAAIVLAAGLGTRMRSTLPKVMHSVAGRPMVKHLLSTLAKLDLEKIVVVVGPDMPELEAAVAPHATAVQYERLGTGDAVKAGMDVLNKDGTTFTGNVLVVYGDTPLIKEQTLNAMLEARQPVEKRFAPTVVVLGFLPDDPGAYGRLVVDEEDGDLLAIVEANDASPDELDIGLCNSGVMCFDGAFLPSLLTRLSSDNAKGEYYLTDCVGLAREDGFNCAVVEGDEEELIGVNSRIELALVETIAQDRLREKAMKGGATLVDPSTVYFSFDTKMGKDVVIEPNVFFGPGVSVGNNVHIKAFCHLEGACVEDKAIIGPFARLRPGTNLAEGVRVGNFVEIKNAQVDAGGKVNHLTYIGDAHIGAGANIGAGTITCNYDGYMKSKTIIGAGAFIGSNTALVAPVTVGSGAIVGAGSTITRDVGENDIVTTRADQKSVRGAAERFRERKQSEKDQKTKG</sequence>
<comment type="subunit">
    <text evidence="18">Homotrimer.</text>
</comment>
<dbReference type="GO" id="GO:0019134">
    <property type="term" value="F:glucosamine-1-phosphate N-acetyltransferase activity"/>
    <property type="evidence" value="ECO:0007669"/>
    <property type="project" value="UniProtKB-UniRule"/>
</dbReference>
<evidence type="ECO:0000256" key="19">
    <source>
        <dbReference type="SAM" id="MobiDB-lite"/>
    </source>
</evidence>
<feature type="binding site" evidence="18">
    <location>
        <position position="326"/>
    </location>
    <ligand>
        <name>UDP-N-acetyl-alpha-D-glucosamine</name>
        <dbReference type="ChEBI" id="CHEBI:57705"/>
    </ligand>
</feature>
<keyword evidence="9 18" id="KW-0460">Magnesium</keyword>
<dbReference type="UniPathway" id="UPA00973"/>
<comment type="function">
    <text evidence="17 18">Catalyzes the last two sequential reactions in the de novo biosynthetic pathway for UDP-N-acetylglucosamine (UDP-GlcNAc). The C-terminal domain catalyzes the transfer of acetyl group from acetyl coenzyme A to glucosamine-1-phosphate (GlcN-1-P) to produce N-acetylglucosamine-1-phosphate (GlcNAc-1-P), which is converted into UDP-GlcNAc by the transfer of uridine 5-monophosphate (from uridine 5-triphosphate), a reaction catalyzed by the N-terminal domain.</text>
</comment>
<dbReference type="Pfam" id="PF00132">
    <property type="entry name" value="Hexapep"/>
    <property type="match status" value="2"/>
</dbReference>
<dbReference type="GO" id="GO:0006048">
    <property type="term" value="P:UDP-N-acetylglucosamine biosynthetic process"/>
    <property type="evidence" value="ECO:0007669"/>
    <property type="project" value="UniProtKB-UniPathway"/>
</dbReference>
<evidence type="ECO:0000256" key="12">
    <source>
        <dbReference type="ARBA" id="ARBA00023268"/>
    </source>
</evidence>
<comment type="catalytic activity">
    <reaction evidence="16 18">
        <text>N-acetyl-alpha-D-glucosamine 1-phosphate + UTP + H(+) = UDP-N-acetyl-alpha-D-glucosamine + diphosphate</text>
        <dbReference type="Rhea" id="RHEA:13509"/>
        <dbReference type="ChEBI" id="CHEBI:15378"/>
        <dbReference type="ChEBI" id="CHEBI:33019"/>
        <dbReference type="ChEBI" id="CHEBI:46398"/>
        <dbReference type="ChEBI" id="CHEBI:57705"/>
        <dbReference type="ChEBI" id="CHEBI:57776"/>
        <dbReference type="EC" id="2.7.7.23"/>
    </reaction>
</comment>
<evidence type="ECO:0000256" key="6">
    <source>
        <dbReference type="ARBA" id="ARBA00022695"/>
    </source>
</evidence>
<dbReference type="Gene3D" id="3.90.550.10">
    <property type="entry name" value="Spore Coat Polysaccharide Biosynthesis Protein SpsA, Chain A"/>
    <property type="match status" value="1"/>
</dbReference>
<accession>A0A1E5Q302</accession>
<keyword evidence="14 18" id="KW-0961">Cell wall biogenesis/degradation</keyword>
<reference evidence="22" key="1">
    <citation type="submission" date="2016-07" db="EMBL/GenBank/DDBJ databases">
        <authorList>
            <person name="Florea S."/>
            <person name="Webb J.S."/>
            <person name="Jaromczyk J."/>
            <person name="Schardl C.L."/>
        </authorList>
    </citation>
    <scope>NUCLEOTIDE SEQUENCE [LARGE SCALE GENOMIC DNA]</scope>
    <source>
        <strain evidence="22">MV-1</strain>
    </source>
</reference>
<dbReference type="CDD" id="cd03353">
    <property type="entry name" value="LbH_GlmU_C"/>
    <property type="match status" value="1"/>
</dbReference>
<evidence type="ECO:0000256" key="5">
    <source>
        <dbReference type="ARBA" id="ARBA00022679"/>
    </source>
</evidence>
<feature type="binding site" evidence="18">
    <location>
        <position position="370"/>
    </location>
    <ligand>
        <name>UDP-N-acetyl-alpha-D-glucosamine</name>
        <dbReference type="ChEBI" id="CHEBI:57705"/>
    </ligand>
</feature>
<feature type="binding site" evidence="18">
    <location>
        <position position="344"/>
    </location>
    <ligand>
        <name>UDP-N-acetyl-alpha-D-glucosamine</name>
        <dbReference type="ChEBI" id="CHEBI:57705"/>
    </ligand>
</feature>
<dbReference type="GO" id="GO:0003977">
    <property type="term" value="F:UDP-N-acetylglucosamine diphosphorylase activity"/>
    <property type="evidence" value="ECO:0007669"/>
    <property type="project" value="UniProtKB-UniRule"/>
</dbReference>
<dbReference type="AlphaFoldDB" id="A0A1E5Q302"/>
<feature type="region of interest" description="N-acetyltransferase" evidence="18">
    <location>
        <begin position="261"/>
        <end position="460"/>
    </location>
</feature>
<evidence type="ECO:0000256" key="17">
    <source>
        <dbReference type="ARBA" id="ARBA00049628"/>
    </source>
</evidence>
<dbReference type="InterPro" id="IPR050065">
    <property type="entry name" value="GlmU-like"/>
</dbReference>
<dbReference type="GO" id="GO:0000287">
    <property type="term" value="F:magnesium ion binding"/>
    <property type="evidence" value="ECO:0007669"/>
    <property type="project" value="UniProtKB-UniRule"/>
</dbReference>
<dbReference type="GO" id="GO:0009245">
    <property type="term" value="P:lipid A biosynthetic process"/>
    <property type="evidence" value="ECO:0007669"/>
    <property type="project" value="UniProtKB-UniRule"/>
</dbReference>
<dbReference type="UniPathway" id="UPA00113">
    <property type="reaction ID" value="UER00532"/>
</dbReference>
<comment type="cofactor">
    <cofactor evidence="18">
        <name>Mg(2+)</name>
        <dbReference type="ChEBI" id="CHEBI:18420"/>
    </cofactor>
    <text evidence="18">Binds 1 Mg(2+) ion per subunit.</text>
</comment>
<keyword evidence="7 18" id="KW-0479">Metal-binding</keyword>
<protein>
    <recommendedName>
        <fullName evidence="18">Bifunctional protein GlmU</fullName>
    </recommendedName>
    <domain>
        <recommendedName>
            <fullName evidence="18">UDP-N-acetylglucosamine pyrophosphorylase</fullName>
            <ecNumber evidence="18">2.7.7.23</ecNumber>
        </recommendedName>
        <alternativeName>
            <fullName evidence="18">N-acetylglucosamine-1-phosphate uridyltransferase</fullName>
        </alternativeName>
    </domain>
    <domain>
        <recommendedName>
            <fullName evidence="18">Glucosamine-1-phosphate N-acetyltransferase</fullName>
            <ecNumber evidence="18">2.3.1.157</ecNumber>
        </recommendedName>
    </domain>
</protein>
<dbReference type="PANTHER" id="PTHR43584:SF3">
    <property type="entry name" value="BIFUNCTIONAL PROTEIN GLMU"/>
    <property type="match status" value="1"/>
</dbReference>
<dbReference type="GO" id="GO:0016020">
    <property type="term" value="C:membrane"/>
    <property type="evidence" value="ECO:0007669"/>
    <property type="project" value="GOC"/>
</dbReference>
<dbReference type="EC" id="2.3.1.157" evidence="18"/>
<feature type="binding site" evidence="18">
    <location>
        <begin position="106"/>
        <end position="108"/>
    </location>
    <ligand>
        <name>UDP-N-acetyl-alpha-D-glucosamine</name>
        <dbReference type="ChEBI" id="CHEBI:57705"/>
    </ligand>
</feature>
<dbReference type="InterPro" id="IPR025877">
    <property type="entry name" value="MobA-like_NTP_Trfase"/>
</dbReference>
<dbReference type="GO" id="GO:0005737">
    <property type="term" value="C:cytoplasm"/>
    <property type="evidence" value="ECO:0007669"/>
    <property type="project" value="UniProtKB-SubCell"/>
</dbReference>
<evidence type="ECO:0000256" key="7">
    <source>
        <dbReference type="ARBA" id="ARBA00022723"/>
    </source>
</evidence>
<feature type="region of interest" description="Pyrophosphorylase" evidence="18">
    <location>
        <begin position="1"/>
        <end position="239"/>
    </location>
</feature>
<keyword evidence="5 18" id="KW-0808">Transferase</keyword>
<feature type="binding site" evidence="18">
    <location>
        <position position="25"/>
    </location>
    <ligand>
        <name>UDP-N-acetyl-alpha-D-glucosamine</name>
        <dbReference type="ChEBI" id="CHEBI:57705"/>
    </ligand>
</feature>
<keyword evidence="22" id="KW-1185">Reference proteome</keyword>
<feature type="binding site" evidence="18">
    <location>
        <position position="398"/>
    </location>
    <ligand>
        <name>acetyl-CoA</name>
        <dbReference type="ChEBI" id="CHEBI:57288"/>
    </ligand>
</feature>
<evidence type="ECO:0000313" key="21">
    <source>
        <dbReference type="EMBL" id="OEJ63858.1"/>
    </source>
</evidence>
<keyword evidence="13 18" id="KW-0012">Acyltransferase</keyword>
<feature type="binding site" evidence="18">
    <location>
        <position position="237"/>
    </location>
    <ligand>
        <name>UDP-N-acetyl-alpha-D-glucosamine</name>
        <dbReference type="ChEBI" id="CHEBI:57705"/>
    </ligand>
</feature>
<dbReference type="GO" id="GO:0000902">
    <property type="term" value="P:cell morphogenesis"/>
    <property type="evidence" value="ECO:0007669"/>
    <property type="project" value="UniProtKB-UniRule"/>
</dbReference>
<dbReference type="OrthoDB" id="9775031at2"/>
<dbReference type="PROSITE" id="PS00101">
    <property type="entry name" value="HEXAPEP_TRANSFERASES"/>
    <property type="match status" value="1"/>
</dbReference>
<feature type="binding site" evidence="18">
    <location>
        <position position="359"/>
    </location>
    <ligand>
        <name>UDP-N-acetyl-alpha-D-glucosamine</name>
        <dbReference type="ChEBI" id="CHEBI:57705"/>
    </ligand>
</feature>
<dbReference type="EMBL" id="MCGG01000082">
    <property type="protein sequence ID" value="OEJ63858.1"/>
    <property type="molecule type" value="Genomic_DNA"/>
</dbReference>
<dbReference type="EC" id="2.7.7.23" evidence="18"/>
<evidence type="ECO:0000313" key="22">
    <source>
        <dbReference type="Proteomes" id="UP000095347"/>
    </source>
</evidence>
<keyword evidence="12 18" id="KW-0511">Multifunctional enzyme</keyword>
<dbReference type="RefSeq" id="WP_069959518.1">
    <property type="nucleotide sequence ID" value="NZ_MCGG01000082.1"/>
</dbReference>
<evidence type="ECO:0000256" key="2">
    <source>
        <dbReference type="ARBA" id="ARBA00007707"/>
    </source>
</evidence>
<evidence type="ECO:0000259" key="20">
    <source>
        <dbReference type="Pfam" id="PF12804"/>
    </source>
</evidence>
<dbReference type="CDD" id="cd02540">
    <property type="entry name" value="GT2_GlmU_N_bac"/>
    <property type="match status" value="1"/>
</dbReference>
<keyword evidence="10 18" id="KW-0133">Cell shape</keyword>
<feature type="binding site" evidence="18">
    <location>
        <begin position="79"/>
        <end position="80"/>
    </location>
    <ligand>
        <name>UDP-N-acetyl-alpha-D-glucosamine</name>
        <dbReference type="ChEBI" id="CHEBI:57705"/>
    </ligand>
</feature>
<feature type="binding site" evidence="18">
    <location>
        <position position="108"/>
    </location>
    <ligand>
        <name>Mg(2+)</name>
        <dbReference type="ChEBI" id="CHEBI:18420"/>
    </ligand>
</feature>
<evidence type="ECO:0000256" key="18">
    <source>
        <dbReference type="HAMAP-Rule" id="MF_01631"/>
    </source>
</evidence>
<gene>
    <name evidence="18" type="primary">glmU</name>
    <name evidence="21" type="ORF">BEN30_17155</name>
</gene>
<evidence type="ECO:0000256" key="3">
    <source>
        <dbReference type="ARBA" id="ARBA00007947"/>
    </source>
</evidence>
<organism evidence="21 22">
    <name type="scientific">Magnetovibrio blakemorei</name>
    <dbReference type="NCBI Taxonomy" id="28181"/>
    <lineage>
        <taxon>Bacteria</taxon>
        <taxon>Pseudomonadati</taxon>
        <taxon>Pseudomonadota</taxon>
        <taxon>Alphaproteobacteria</taxon>
        <taxon>Rhodospirillales</taxon>
        <taxon>Magnetovibrionaceae</taxon>
        <taxon>Magnetovibrio</taxon>
    </lineage>
</organism>
<dbReference type="InterPro" id="IPR001451">
    <property type="entry name" value="Hexapep"/>
</dbReference>
<dbReference type="Proteomes" id="UP000095347">
    <property type="component" value="Unassembled WGS sequence"/>
</dbReference>
<comment type="pathway">
    <text evidence="18">Nucleotide-sugar biosynthesis; UDP-N-acetyl-alpha-D-glucosamine biosynthesis; UDP-N-acetyl-alpha-D-glucosamine from N-acetyl-alpha-D-glucosamine 1-phosphate: step 1/1.</text>
</comment>
<comment type="similarity">
    <text evidence="2 18">In the C-terminal section; belongs to the transferase hexapeptide repeat family.</text>
</comment>
<keyword evidence="11 18" id="KW-0573">Peptidoglycan synthesis</keyword>
<feature type="binding site" evidence="18">
    <location>
        <position position="180"/>
    </location>
    <ligand>
        <name>UDP-N-acetyl-alpha-D-glucosamine</name>
        <dbReference type="ChEBI" id="CHEBI:57705"/>
    </ligand>
</feature>
<comment type="catalytic activity">
    <reaction evidence="15 18">
        <text>alpha-D-glucosamine 1-phosphate + acetyl-CoA = N-acetyl-alpha-D-glucosamine 1-phosphate + CoA + H(+)</text>
        <dbReference type="Rhea" id="RHEA:13725"/>
        <dbReference type="ChEBI" id="CHEBI:15378"/>
        <dbReference type="ChEBI" id="CHEBI:57287"/>
        <dbReference type="ChEBI" id="CHEBI:57288"/>
        <dbReference type="ChEBI" id="CHEBI:57776"/>
        <dbReference type="ChEBI" id="CHEBI:58516"/>
        <dbReference type="EC" id="2.3.1.157"/>
    </reaction>
</comment>
<comment type="caution">
    <text evidence="21">The sequence shown here is derived from an EMBL/GenBank/DDBJ whole genome shotgun (WGS) entry which is preliminary data.</text>
</comment>
<comment type="subcellular location">
    <subcellularLocation>
        <location evidence="1 18">Cytoplasm</location>
    </subcellularLocation>
</comment>
<dbReference type="GO" id="GO:0008360">
    <property type="term" value="P:regulation of cell shape"/>
    <property type="evidence" value="ECO:0007669"/>
    <property type="project" value="UniProtKB-KW"/>
</dbReference>
<feature type="binding site" evidence="18">
    <location>
        <position position="237"/>
    </location>
    <ligand>
        <name>Mg(2+)</name>
        <dbReference type="ChEBI" id="CHEBI:18420"/>
    </ligand>
</feature>
<evidence type="ECO:0000256" key="15">
    <source>
        <dbReference type="ARBA" id="ARBA00048247"/>
    </source>
</evidence>
<feature type="binding site" evidence="18">
    <location>
        <position position="74"/>
    </location>
    <ligand>
        <name>UDP-N-acetyl-alpha-D-glucosamine</name>
        <dbReference type="ChEBI" id="CHEBI:57705"/>
    </ligand>
</feature>
<dbReference type="Gene3D" id="2.160.10.10">
    <property type="entry name" value="Hexapeptide repeat proteins"/>
    <property type="match status" value="1"/>
</dbReference>
<evidence type="ECO:0000256" key="10">
    <source>
        <dbReference type="ARBA" id="ARBA00022960"/>
    </source>
</evidence>
<feature type="active site" description="Proton acceptor" evidence="18">
    <location>
        <position position="356"/>
    </location>
</feature>
<feature type="binding site" evidence="18">
    <location>
        <position position="165"/>
    </location>
    <ligand>
        <name>UDP-N-acetyl-alpha-D-glucosamine</name>
        <dbReference type="ChEBI" id="CHEBI:57705"/>
    </ligand>
</feature>
<evidence type="ECO:0000256" key="16">
    <source>
        <dbReference type="ARBA" id="ARBA00048493"/>
    </source>
</evidence>
<dbReference type="STRING" id="28181.BEN30_17155"/>
<comment type="pathway">
    <text evidence="18">Nucleotide-sugar biosynthesis; UDP-N-acetyl-alpha-D-glucosamine biosynthesis; N-acetyl-alpha-D-glucosamine 1-phosphate from alpha-D-glucosamine 6-phosphate (route II): step 2/2.</text>
</comment>
<evidence type="ECO:0000256" key="9">
    <source>
        <dbReference type="ARBA" id="ARBA00022842"/>
    </source>
</evidence>
<feature type="binding site" evidence="18">
    <location>
        <begin position="11"/>
        <end position="14"/>
    </location>
    <ligand>
        <name>UDP-N-acetyl-alpha-D-glucosamine</name>
        <dbReference type="ChEBI" id="CHEBI:57705"/>
    </ligand>
</feature>
<keyword evidence="8 18" id="KW-0677">Repeat</keyword>
<comment type="similarity">
    <text evidence="3 18">In the N-terminal section; belongs to the N-acetylglucosamine-1-phosphate uridyltransferase family.</text>
</comment>
<name>A0A1E5Q302_9PROT</name>
<dbReference type="SUPFAM" id="SSF51161">
    <property type="entry name" value="Trimeric LpxA-like enzymes"/>
    <property type="match status" value="1"/>
</dbReference>
<keyword evidence="4 18" id="KW-0963">Cytoplasm</keyword>
<feature type="binding site" evidence="18">
    <location>
        <position position="373"/>
    </location>
    <ligand>
        <name>acetyl-CoA</name>
        <dbReference type="ChEBI" id="CHEBI:57288"/>
    </ligand>
</feature>
<feature type="compositionally biased region" description="Basic and acidic residues" evidence="19">
    <location>
        <begin position="434"/>
        <end position="460"/>
    </location>
</feature>
<dbReference type="InterPro" id="IPR005882">
    <property type="entry name" value="Bifunctional_GlmU"/>
</dbReference>
<feature type="region of interest" description="Disordered" evidence="19">
    <location>
        <begin position="433"/>
        <end position="460"/>
    </location>
</feature>
<dbReference type="GO" id="GO:0009252">
    <property type="term" value="P:peptidoglycan biosynthetic process"/>
    <property type="evidence" value="ECO:0007669"/>
    <property type="project" value="UniProtKB-UniRule"/>
</dbReference>
<feature type="binding site" evidence="18">
    <location>
        <position position="433"/>
    </location>
    <ligand>
        <name>acetyl-CoA</name>
        <dbReference type="ChEBI" id="CHEBI:57288"/>
    </ligand>
</feature>
<evidence type="ECO:0000256" key="1">
    <source>
        <dbReference type="ARBA" id="ARBA00004496"/>
    </source>
</evidence>
<dbReference type="SUPFAM" id="SSF53448">
    <property type="entry name" value="Nucleotide-diphospho-sugar transferases"/>
    <property type="match status" value="1"/>
</dbReference>
<proteinExistence type="inferred from homology"/>
<dbReference type="InterPro" id="IPR029044">
    <property type="entry name" value="Nucleotide-diphossugar_trans"/>
</dbReference>
<comment type="pathway">
    <text evidence="18">Bacterial outer membrane biogenesis; LPS lipid A biosynthesis.</text>
</comment>
<feature type="domain" description="MobA-like NTP transferase" evidence="20">
    <location>
        <begin position="8"/>
        <end position="128"/>
    </location>
</feature>
<evidence type="ECO:0000256" key="8">
    <source>
        <dbReference type="ARBA" id="ARBA00022737"/>
    </source>
</evidence>
<dbReference type="NCBIfam" id="TIGR01173">
    <property type="entry name" value="glmU"/>
    <property type="match status" value="1"/>
</dbReference>
<feature type="binding site" evidence="18">
    <location>
        <position position="149"/>
    </location>
    <ligand>
        <name>UDP-N-acetyl-alpha-D-glucosamine</name>
        <dbReference type="ChEBI" id="CHEBI:57705"/>
    </ligand>
</feature>
<evidence type="ECO:0000256" key="11">
    <source>
        <dbReference type="ARBA" id="ARBA00022984"/>
    </source>
</evidence>
<dbReference type="InterPro" id="IPR011004">
    <property type="entry name" value="Trimer_LpxA-like_sf"/>
</dbReference>
<dbReference type="InterPro" id="IPR038009">
    <property type="entry name" value="GlmU_C_LbH"/>
</dbReference>
<dbReference type="PANTHER" id="PTHR43584">
    <property type="entry name" value="NUCLEOTIDYL TRANSFERASE"/>
    <property type="match status" value="1"/>
</dbReference>
<dbReference type="InterPro" id="IPR018357">
    <property type="entry name" value="Hexapep_transf_CS"/>
</dbReference>
<feature type="binding site" evidence="18">
    <location>
        <begin position="379"/>
        <end position="380"/>
    </location>
    <ligand>
        <name>acetyl-CoA</name>
        <dbReference type="ChEBI" id="CHEBI:57288"/>
    </ligand>
</feature>